<evidence type="ECO:0000313" key="2">
    <source>
        <dbReference type="Proteomes" id="UP000321352"/>
    </source>
</evidence>
<sequence length="178" mass="20615">MRKININDYDALQDLSKKIRTIVPVLKKCSTGLIDPSTVVNEKYNFHYVLQGTGAFQKCEVREKHVIDTSLFSIGAPMSNNTIFLDDAGNIQQLTFKKRKKNNNIGVYAMKWGQPDLKREIHIPKYNYNSFEEQCFQLSCTDPDYAIIQFYMELQIAFNSNLYINLLAINIDEVFKNI</sequence>
<dbReference type="EMBL" id="LC494302">
    <property type="protein sequence ID" value="BBM61943.1"/>
    <property type="molecule type" value="Genomic_DNA"/>
</dbReference>
<accession>A0A5A4U7P9</accession>
<reference evidence="1 2" key="1">
    <citation type="submission" date="2019-07" db="EMBL/GenBank/DDBJ databases">
        <title>Whole genome analysis of E. coli Jumbo phage.</title>
        <authorList>
            <person name="Azam A.H."/>
            <person name="Oishi K."/>
            <person name="Miyanaga K."/>
            <person name="Tanji Y."/>
        </authorList>
    </citation>
    <scope>NUCLEOTIDE SEQUENCE [LARGE SCALE GENOMIC DNA]</scope>
    <source>
        <strain evidence="1 2">SP27</strain>
    </source>
</reference>
<dbReference type="Proteomes" id="UP000321352">
    <property type="component" value="Segment"/>
</dbReference>
<evidence type="ECO:0000313" key="1">
    <source>
        <dbReference type="EMBL" id="BBM61943.1"/>
    </source>
</evidence>
<gene>
    <name evidence="1" type="ORF">EO157G_3540</name>
</gene>
<protein>
    <submittedName>
        <fullName evidence="1">Uncharacterized protein</fullName>
    </submittedName>
</protein>
<proteinExistence type="predicted"/>
<organism evidence="1 2">
    <name type="scientific">Escherichia phage SP27</name>
    <dbReference type="NCBI Taxonomy" id="2495557"/>
    <lineage>
        <taxon>Viruses</taxon>
        <taxon>Duplodnaviria</taxon>
        <taxon>Heunggongvirae</taxon>
        <taxon>Uroviricota</taxon>
        <taxon>Caudoviricetes</taxon>
        <taxon>Asteriusvirus</taxon>
        <taxon>Asteriusvirus PBECO4</taxon>
    </lineage>
</organism>
<name>A0A5A4U7P9_9CAUD</name>